<dbReference type="EMBL" id="JAGGKG010000001">
    <property type="protein sequence ID" value="MBP1903800.1"/>
    <property type="molecule type" value="Genomic_DNA"/>
</dbReference>
<proteinExistence type="predicted"/>
<organism evidence="2 3">
    <name type="scientific">Paenibacillus turicensis</name>
    <dbReference type="NCBI Taxonomy" id="160487"/>
    <lineage>
        <taxon>Bacteria</taxon>
        <taxon>Bacillati</taxon>
        <taxon>Bacillota</taxon>
        <taxon>Bacilli</taxon>
        <taxon>Bacillales</taxon>
        <taxon>Paenibacillaceae</taxon>
        <taxon>Paenibacillus</taxon>
    </lineage>
</organism>
<dbReference type="InterPro" id="IPR000182">
    <property type="entry name" value="GNAT_dom"/>
</dbReference>
<evidence type="ECO:0000313" key="3">
    <source>
        <dbReference type="Proteomes" id="UP001519272"/>
    </source>
</evidence>
<feature type="domain" description="N-acetyltransferase" evidence="1">
    <location>
        <begin position="9"/>
        <end position="176"/>
    </location>
</feature>
<dbReference type="Proteomes" id="UP001519272">
    <property type="component" value="Unassembled WGS sequence"/>
</dbReference>
<comment type="caution">
    <text evidence="2">The sequence shown here is derived from an EMBL/GenBank/DDBJ whole genome shotgun (WGS) entry which is preliminary data.</text>
</comment>
<dbReference type="PROSITE" id="PS51186">
    <property type="entry name" value="GNAT"/>
    <property type="match status" value="1"/>
</dbReference>
<dbReference type="Pfam" id="PF13302">
    <property type="entry name" value="Acetyltransf_3"/>
    <property type="match status" value="1"/>
</dbReference>
<reference evidence="2 3" key="1">
    <citation type="submission" date="2021-03" db="EMBL/GenBank/DDBJ databases">
        <title>Genomic Encyclopedia of Type Strains, Phase IV (KMG-IV): sequencing the most valuable type-strain genomes for metagenomic binning, comparative biology and taxonomic classification.</title>
        <authorList>
            <person name="Goeker M."/>
        </authorList>
    </citation>
    <scope>NUCLEOTIDE SEQUENCE [LARGE SCALE GENOMIC DNA]</scope>
    <source>
        <strain evidence="2 3">DSM 14349</strain>
    </source>
</reference>
<gene>
    <name evidence="2" type="ORF">J2Z32_000412</name>
</gene>
<evidence type="ECO:0000259" key="1">
    <source>
        <dbReference type="PROSITE" id="PS51186"/>
    </source>
</evidence>
<accession>A0ABS4FMJ0</accession>
<dbReference type="SUPFAM" id="SSF55729">
    <property type="entry name" value="Acyl-CoA N-acyltransferases (Nat)"/>
    <property type="match status" value="1"/>
</dbReference>
<protein>
    <submittedName>
        <fullName evidence="2">RimJ/RimL family protein N-acetyltransferase</fullName>
    </submittedName>
</protein>
<name>A0ABS4FMJ0_9BACL</name>
<evidence type="ECO:0000313" key="2">
    <source>
        <dbReference type="EMBL" id="MBP1903800.1"/>
    </source>
</evidence>
<sequence length="181" mass="21480">MLKFETNRLILRNFATEDAQGLFEYTENPRVNCFLIDKNSSFEEALLKVKKRSWDDTYLAVALKENNQLIGELFLMKEDPDTYSVGWHFNEKYEGKGYATESAHALLRYLFMEKDARRVYAYVEDDNLRSQKLLEKLGMRKEGCFIEYISFTKNEDGTPKYENTFQYAILKREWLELTSKL</sequence>
<dbReference type="Gene3D" id="3.40.630.30">
    <property type="match status" value="1"/>
</dbReference>
<keyword evidence="3" id="KW-1185">Reference proteome</keyword>
<dbReference type="RefSeq" id="WP_210087459.1">
    <property type="nucleotide sequence ID" value="NZ_JAGGKG010000001.1"/>
</dbReference>
<dbReference type="PANTHER" id="PTHR43792:SF1">
    <property type="entry name" value="N-ACETYLTRANSFERASE DOMAIN-CONTAINING PROTEIN"/>
    <property type="match status" value="1"/>
</dbReference>
<dbReference type="PANTHER" id="PTHR43792">
    <property type="entry name" value="GNAT FAMILY, PUTATIVE (AFU_ORTHOLOGUE AFUA_3G00765)-RELATED-RELATED"/>
    <property type="match status" value="1"/>
</dbReference>
<dbReference type="InterPro" id="IPR051531">
    <property type="entry name" value="N-acetyltransferase"/>
</dbReference>
<dbReference type="InterPro" id="IPR016181">
    <property type="entry name" value="Acyl_CoA_acyltransferase"/>
</dbReference>